<evidence type="ECO:0000313" key="2">
    <source>
        <dbReference type="Proteomes" id="UP000315133"/>
    </source>
</evidence>
<sequence>MASLGEESARVRVRRLTEDESFLLGALHLQALRRRGVDPSSGRSTGSHVTALAAAWQLRSADLPAWVAECDEQHVGMAVCRLPVLPHVGRGLPELIALEPLGAPGPEPVALALVRAVVTWFGREGYPSVDVSPEVALPGAVLDAARADVLGRTIVSLPTRP</sequence>
<gene>
    <name evidence="1" type="ORF">FB476_1605</name>
</gene>
<reference evidence="1 2" key="1">
    <citation type="submission" date="2019-06" db="EMBL/GenBank/DDBJ databases">
        <title>Sequencing the genomes of 1000 actinobacteria strains.</title>
        <authorList>
            <person name="Klenk H.-P."/>
        </authorList>
    </citation>
    <scope>NUCLEOTIDE SEQUENCE [LARGE SCALE GENOMIC DNA]</scope>
    <source>
        <strain evidence="1 2">DSM 12362</strain>
    </source>
</reference>
<dbReference type="AlphaFoldDB" id="A0A543KNS5"/>
<keyword evidence="2" id="KW-1185">Reference proteome</keyword>
<dbReference type="OrthoDB" id="4865538at2"/>
<name>A0A543KNS5_9MICO</name>
<dbReference type="EMBL" id="VFPU01000001">
    <property type="protein sequence ID" value="TQM96715.1"/>
    <property type="molecule type" value="Genomic_DNA"/>
</dbReference>
<protein>
    <submittedName>
        <fullName evidence="1">Uncharacterized protein</fullName>
    </submittedName>
</protein>
<comment type="caution">
    <text evidence="1">The sequence shown here is derived from an EMBL/GenBank/DDBJ whole genome shotgun (WGS) entry which is preliminary data.</text>
</comment>
<evidence type="ECO:0000313" key="1">
    <source>
        <dbReference type="EMBL" id="TQM96715.1"/>
    </source>
</evidence>
<dbReference type="RefSeq" id="WP_141818295.1">
    <property type="nucleotide sequence ID" value="NZ_BAAAIL010000004.1"/>
</dbReference>
<dbReference type="Proteomes" id="UP000315133">
    <property type="component" value="Unassembled WGS sequence"/>
</dbReference>
<accession>A0A543KNS5</accession>
<proteinExistence type="predicted"/>
<organism evidence="1 2">
    <name type="scientific">Ornithinimicrobium humiphilum</name>
    <dbReference type="NCBI Taxonomy" id="125288"/>
    <lineage>
        <taxon>Bacteria</taxon>
        <taxon>Bacillati</taxon>
        <taxon>Actinomycetota</taxon>
        <taxon>Actinomycetes</taxon>
        <taxon>Micrococcales</taxon>
        <taxon>Ornithinimicrobiaceae</taxon>
        <taxon>Ornithinimicrobium</taxon>
    </lineage>
</organism>